<dbReference type="EMBL" id="JAACJL010000057">
    <property type="protein sequence ID" value="KAF4611638.1"/>
    <property type="molecule type" value="Genomic_DNA"/>
</dbReference>
<dbReference type="AlphaFoldDB" id="A0A8H4VJ28"/>
<feature type="compositionally biased region" description="Polar residues" evidence="1">
    <location>
        <begin position="115"/>
        <end position="142"/>
    </location>
</feature>
<organism evidence="2 3">
    <name type="scientific">Agrocybe pediades</name>
    <dbReference type="NCBI Taxonomy" id="84607"/>
    <lineage>
        <taxon>Eukaryota</taxon>
        <taxon>Fungi</taxon>
        <taxon>Dikarya</taxon>
        <taxon>Basidiomycota</taxon>
        <taxon>Agaricomycotina</taxon>
        <taxon>Agaricomycetes</taxon>
        <taxon>Agaricomycetidae</taxon>
        <taxon>Agaricales</taxon>
        <taxon>Agaricineae</taxon>
        <taxon>Strophariaceae</taxon>
        <taxon>Agrocybe</taxon>
    </lineage>
</organism>
<evidence type="ECO:0000256" key="1">
    <source>
        <dbReference type="SAM" id="MobiDB-lite"/>
    </source>
</evidence>
<keyword evidence="3" id="KW-1185">Reference proteome</keyword>
<feature type="region of interest" description="Disordered" evidence="1">
    <location>
        <begin position="41"/>
        <end position="235"/>
    </location>
</feature>
<name>A0A8H4VJ28_9AGAR</name>
<feature type="compositionally biased region" description="Basic and acidic residues" evidence="1">
    <location>
        <begin position="206"/>
        <end position="218"/>
    </location>
</feature>
<evidence type="ECO:0000313" key="2">
    <source>
        <dbReference type="EMBL" id="KAF4611638.1"/>
    </source>
</evidence>
<gene>
    <name evidence="2" type="ORF">D9613_004575</name>
</gene>
<feature type="region of interest" description="Disordered" evidence="1">
    <location>
        <begin position="345"/>
        <end position="374"/>
    </location>
</feature>
<proteinExistence type="predicted"/>
<feature type="compositionally biased region" description="Basic residues" evidence="1">
    <location>
        <begin position="159"/>
        <end position="169"/>
    </location>
</feature>
<protein>
    <submittedName>
        <fullName evidence="2">Uncharacterized protein</fullName>
    </submittedName>
</protein>
<accession>A0A8H4VJ28</accession>
<reference evidence="2 3" key="1">
    <citation type="submission" date="2019-12" db="EMBL/GenBank/DDBJ databases">
        <authorList>
            <person name="Floudas D."/>
            <person name="Bentzer J."/>
            <person name="Ahren D."/>
            <person name="Johansson T."/>
            <person name="Persson P."/>
            <person name="Tunlid A."/>
        </authorList>
    </citation>
    <scope>NUCLEOTIDE SEQUENCE [LARGE SCALE GENOMIC DNA]</scope>
    <source>
        <strain evidence="2 3">CBS 102.39</strain>
    </source>
</reference>
<evidence type="ECO:0000313" key="3">
    <source>
        <dbReference type="Proteomes" id="UP000521872"/>
    </source>
</evidence>
<feature type="compositionally biased region" description="Polar residues" evidence="1">
    <location>
        <begin position="446"/>
        <end position="455"/>
    </location>
</feature>
<feature type="compositionally biased region" description="Low complexity" evidence="1">
    <location>
        <begin position="41"/>
        <end position="56"/>
    </location>
</feature>
<dbReference type="Proteomes" id="UP000521872">
    <property type="component" value="Unassembled WGS sequence"/>
</dbReference>
<feature type="compositionally biased region" description="Polar residues" evidence="1">
    <location>
        <begin position="521"/>
        <end position="532"/>
    </location>
</feature>
<comment type="caution">
    <text evidence="2">The sequence shown here is derived from an EMBL/GenBank/DDBJ whole genome shotgun (WGS) entry which is preliminary data.</text>
</comment>
<feature type="region of interest" description="Disordered" evidence="1">
    <location>
        <begin position="521"/>
        <end position="547"/>
    </location>
</feature>
<sequence>MSSISFFGESSDVHIYGGEFNQIRGDMFIFDQSRHSSTVNSFNTTNTIQDNVNNNNSQRYRGIANPPQYRRQRSASPRQPDVASHFPHPTVSPAMAMHLQSQQQLPPGSRMKTIDSFNTTNHTMHNVGNDNSLRYGANTVTKQGMCHSNHYSEEPYPKEKRRPSRRHKATYSDGNYDPGTAEDPSSSSPPVPDPRSSGTGRRRRSSPREDHDASEKQMSRASVGPSSMPAHLNWPTQTNQMTESSVNIAPGDVSVMPTVLQVKLEEVLQMALQHAAATGAQNVNRVPEVAINVEEEGEDADEWEDSSSGSEYEELRGNRLNGHNIADGMANLTLNDTLRPAISRVKSAPPLEDASPGPSNHRPPISNPDPRLAESTQDLPAHLRYPFAYTNNSAVPPFSSQYSPRTAPHSKPNIPAGAHPQAHPASPDSSMYGHTRPPTSPMGSRGPNSSTSKPQRQPPGPASPSFDAQSVPKAFGIQPSFIRPHPAGGSVVFNDIRGNYNKTDQSVHNTIVGSGNTTNTLVQDSYNDNSVRSYAAPRPGKEMRYRK</sequence>
<feature type="region of interest" description="Disordered" evidence="1">
    <location>
        <begin position="396"/>
        <end position="470"/>
    </location>
</feature>